<accession>A0A1C3VWU8</accession>
<dbReference type="AlphaFoldDB" id="A0A1C3VWU8"/>
<dbReference type="STRING" id="411945.GA0061102_101928"/>
<evidence type="ECO:0000256" key="3">
    <source>
        <dbReference type="ARBA" id="ARBA00023163"/>
    </source>
</evidence>
<organism evidence="5 6">
    <name type="scientific">Rhizobium miluonense</name>
    <dbReference type="NCBI Taxonomy" id="411945"/>
    <lineage>
        <taxon>Bacteria</taxon>
        <taxon>Pseudomonadati</taxon>
        <taxon>Pseudomonadota</taxon>
        <taxon>Alphaproteobacteria</taxon>
        <taxon>Hyphomicrobiales</taxon>
        <taxon>Rhizobiaceae</taxon>
        <taxon>Rhizobium/Agrobacterium group</taxon>
        <taxon>Rhizobium</taxon>
    </lineage>
</organism>
<keyword evidence="1" id="KW-0805">Transcription regulation</keyword>
<dbReference type="Proteomes" id="UP000199435">
    <property type="component" value="Unassembled WGS sequence"/>
</dbReference>
<dbReference type="CDD" id="cd07377">
    <property type="entry name" value="WHTH_GntR"/>
    <property type="match status" value="1"/>
</dbReference>
<dbReference type="SMART" id="SM00345">
    <property type="entry name" value="HTH_GNTR"/>
    <property type="match status" value="1"/>
</dbReference>
<sequence>METIDRKGGSSLWHQVGEILAAEIAAGTFVAGEKLPTEPELMQRFGVSRFTVRQALGHLEQRGLVRAEQGRGTFVHRGVLDYTLSKRTRFHKNLIEQGFEPGGELLVHEIIPASERIAAYLKLPVGALVIHRRGVMTADGIPAELGDSYYPAERFLDFDKARLQYQTISAALASYGVTDYERLSTEIEARMPTAEEARILRQPKSTPLLVTRKVDADADGVPITYSESIWPAERTTFNVDLR</sequence>
<dbReference type="RefSeq" id="WP_092850897.1">
    <property type="nucleotide sequence ID" value="NZ_FMAH01000019.1"/>
</dbReference>
<evidence type="ECO:0000313" key="5">
    <source>
        <dbReference type="EMBL" id="SCB32156.1"/>
    </source>
</evidence>
<dbReference type="PRINTS" id="PR00035">
    <property type="entry name" value="HTHGNTR"/>
</dbReference>
<dbReference type="InterPro" id="IPR011663">
    <property type="entry name" value="UTRA"/>
</dbReference>
<dbReference type="InterPro" id="IPR036388">
    <property type="entry name" value="WH-like_DNA-bd_sf"/>
</dbReference>
<dbReference type="NCBIfam" id="TIGR02325">
    <property type="entry name" value="C_P_lyase_phnF"/>
    <property type="match status" value="1"/>
</dbReference>
<dbReference type="InterPro" id="IPR012702">
    <property type="entry name" value="CP_lyase_PhnF"/>
</dbReference>
<evidence type="ECO:0000256" key="1">
    <source>
        <dbReference type="ARBA" id="ARBA00023015"/>
    </source>
</evidence>
<proteinExistence type="predicted"/>
<dbReference type="InterPro" id="IPR000524">
    <property type="entry name" value="Tscrpt_reg_HTH_GntR"/>
</dbReference>
<gene>
    <name evidence="5" type="ORF">GA0061102_101928</name>
</gene>
<reference evidence="6" key="1">
    <citation type="submission" date="2016-08" db="EMBL/GenBank/DDBJ databases">
        <authorList>
            <person name="Varghese N."/>
            <person name="Submissions Spin"/>
        </authorList>
    </citation>
    <scope>NUCLEOTIDE SEQUENCE [LARGE SCALE GENOMIC DNA]</scope>
    <source>
        <strain evidence="6">HAMBI 2971</strain>
    </source>
</reference>
<name>A0A1C3VWU8_9HYPH</name>
<keyword evidence="2" id="KW-0238">DNA-binding</keyword>
<dbReference type="GO" id="GO:0003677">
    <property type="term" value="F:DNA binding"/>
    <property type="evidence" value="ECO:0007669"/>
    <property type="project" value="UniProtKB-KW"/>
</dbReference>
<dbReference type="SUPFAM" id="SSF46785">
    <property type="entry name" value="Winged helix' DNA-binding domain"/>
    <property type="match status" value="1"/>
</dbReference>
<feature type="domain" description="HTH gntR-type" evidence="4">
    <location>
        <begin position="10"/>
        <end position="78"/>
    </location>
</feature>
<dbReference type="InterPro" id="IPR050679">
    <property type="entry name" value="Bact_HTH_transcr_reg"/>
</dbReference>
<dbReference type="PROSITE" id="PS50949">
    <property type="entry name" value="HTH_GNTR"/>
    <property type="match status" value="1"/>
</dbReference>
<evidence type="ECO:0000313" key="6">
    <source>
        <dbReference type="Proteomes" id="UP000199435"/>
    </source>
</evidence>
<dbReference type="GO" id="GO:0003700">
    <property type="term" value="F:DNA-binding transcription factor activity"/>
    <property type="evidence" value="ECO:0007669"/>
    <property type="project" value="InterPro"/>
</dbReference>
<keyword evidence="6" id="KW-1185">Reference proteome</keyword>
<dbReference type="Gene3D" id="3.40.1410.10">
    <property type="entry name" value="Chorismate lyase-like"/>
    <property type="match status" value="1"/>
</dbReference>
<dbReference type="GO" id="GO:0045892">
    <property type="term" value="P:negative regulation of DNA-templated transcription"/>
    <property type="evidence" value="ECO:0007669"/>
    <property type="project" value="TreeGrafter"/>
</dbReference>
<evidence type="ECO:0000256" key="2">
    <source>
        <dbReference type="ARBA" id="ARBA00023125"/>
    </source>
</evidence>
<dbReference type="SUPFAM" id="SSF64288">
    <property type="entry name" value="Chorismate lyase-like"/>
    <property type="match status" value="1"/>
</dbReference>
<evidence type="ECO:0000259" key="4">
    <source>
        <dbReference type="PROSITE" id="PS50949"/>
    </source>
</evidence>
<dbReference type="PANTHER" id="PTHR44846">
    <property type="entry name" value="MANNOSYL-D-GLYCERATE TRANSPORT/METABOLISM SYSTEM REPRESSOR MNGR-RELATED"/>
    <property type="match status" value="1"/>
</dbReference>
<dbReference type="Pfam" id="PF07702">
    <property type="entry name" value="UTRA"/>
    <property type="match status" value="1"/>
</dbReference>
<protein>
    <submittedName>
        <fullName evidence="5">GntR family transcriptional regulator, phosphonate transport system regulatory protein</fullName>
    </submittedName>
</protein>
<dbReference type="Pfam" id="PF00392">
    <property type="entry name" value="GntR"/>
    <property type="match status" value="1"/>
</dbReference>
<dbReference type="PANTHER" id="PTHR44846:SF1">
    <property type="entry name" value="MANNOSYL-D-GLYCERATE TRANSPORT_METABOLISM SYSTEM REPRESSOR MNGR-RELATED"/>
    <property type="match status" value="1"/>
</dbReference>
<dbReference type="Gene3D" id="1.10.10.10">
    <property type="entry name" value="Winged helix-like DNA-binding domain superfamily/Winged helix DNA-binding domain"/>
    <property type="match status" value="1"/>
</dbReference>
<dbReference type="InterPro" id="IPR028978">
    <property type="entry name" value="Chorismate_lyase_/UTRA_dom_sf"/>
</dbReference>
<dbReference type="EMBL" id="FMAH01000019">
    <property type="protein sequence ID" value="SCB32156.1"/>
    <property type="molecule type" value="Genomic_DNA"/>
</dbReference>
<keyword evidence="3" id="KW-0804">Transcription</keyword>
<dbReference type="OrthoDB" id="5454556at2"/>
<dbReference type="SMART" id="SM00866">
    <property type="entry name" value="UTRA"/>
    <property type="match status" value="1"/>
</dbReference>
<dbReference type="InterPro" id="IPR036390">
    <property type="entry name" value="WH_DNA-bd_sf"/>
</dbReference>